<gene>
    <name evidence="2" type="ORF">ENS06_00710</name>
</gene>
<comment type="caution">
    <text evidence="2">The sequence shown here is derived from an EMBL/GenBank/DDBJ whole genome shotgun (WGS) entry which is preliminary data.</text>
</comment>
<dbReference type="PANTHER" id="PTHR12110:SF21">
    <property type="entry name" value="XYLOSE ISOMERASE-LIKE TIM BARREL DOMAIN-CONTAINING PROTEIN"/>
    <property type="match status" value="1"/>
</dbReference>
<sequence length="324" mass="36151">MVLGVSTSWAAGGVNHGRDLVERCKALDIDGLELDYRLPPPLFRQVATALKGSGLAVFSLHNFCPIPDSVPWDRVSAEPFLLSHPDREERLRAVRWTIRTLEHANDMGARAVVLHCGRVGMDPQWDRLMVLWQTQGSHGEEFRTLMARKMEERRAAVRPHLDALLWSLDRLAREAERLHVFLGLENRAHYHELPGPDDYGTIFSALEGAPLGYWHDTGHAHLMEVFGWGDPMELLNTWKPVLLGMHLHDAQGADDHLPPGSGAIPFRRILRAVRGAACPLIVEVKPGTTARALRAGLDCLRDVLRTAATAEDDDGANQNSRFHP</sequence>
<name>A0A832EC55_9BACT</name>
<dbReference type="InterPro" id="IPR036237">
    <property type="entry name" value="Xyl_isomerase-like_sf"/>
</dbReference>
<dbReference type="AlphaFoldDB" id="A0A832EC55"/>
<dbReference type="InterPro" id="IPR013022">
    <property type="entry name" value="Xyl_isomerase-like_TIM-brl"/>
</dbReference>
<organism evidence="2">
    <name type="scientific">Desulfacinum infernum</name>
    <dbReference type="NCBI Taxonomy" id="35837"/>
    <lineage>
        <taxon>Bacteria</taxon>
        <taxon>Pseudomonadati</taxon>
        <taxon>Thermodesulfobacteriota</taxon>
        <taxon>Syntrophobacteria</taxon>
        <taxon>Syntrophobacterales</taxon>
        <taxon>Syntrophobacteraceae</taxon>
        <taxon>Desulfacinum</taxon>
    </lineage>
</organism>
<dbReference type="SUPFAM" id="SSF51658">
    <property type="entry name" value="Xylose isomerase-like"/>
    <property type="match status" value="1"/>
</dbReference>
<dbReference type="PANTHER" id="PTHR12110">
    <property type="entry name" value="HYDROXYPYRUVATE ISOMERASE"/>
    <property type="match status" value="1"/>
</dbReference>
<dbReference type="Pfam" id="PF01261">
    <property type="entry name" value="AP_endonuc_2"/>
    <property type="match status" value="1"/>
</dbReference>
<dbReference type="GO" id="GO:0016853">
    <property type="term" value="F:isomerase activity"/>
    <property type="evidence" value="ECO:0007669"/>
    <property type="project" value="UniProtKB-KW"/>
</dbReference>
<feature type="domain" description="Xylose isomerase-like TIM barrel" evidence="1">
    <location>
        <begin position="21"/>
        <end position="302"/>
    </location>
</feature>
<evidence type="ECO:0000259" key="1">
    <source>
        <dbReference type="Pfam" id="PF01261"/>
    </source>
</evidence>
<evidence type="ECO:0000313" key="2">
    <source>
        <dbReference type="EMBL" id="HFK95826.1"/>
    </source>
</evidence>
<proteinExistence type="predicted"/>
<keyword evidence="2" id="KW-0413">Isomerase</keyword>
<accession>A0A832EC55</accession>
<dbReference type="InterPro" id="IPR050312">
    <property type="entry name" value="IolE/XylAMocC-like"/>
</dbReference>
<protein>
    <submittedName>
        <fullName evidence="2">Sugar phosphate isomerase/epimerase</fullName>
    </submittedName>
</protein>
<reference evidence="2" key="1">
    <citation type="journal article" date="2020" name="mSystems">
        <title>Genome- and Community-Level Interaction Insights into Carbon Utilization and Element Cycling Functions of Hydrothermarchaeota in Hydrothermal Sediment.</title>
        <authorList>
            <person name="Zhou Z."/>
            <person name="Liu Y."/>
            <person name="Xu W."/>
            <person name="Pan J."/>
            <person name="Luo Z.H."/>
            <person name="Li M."/>
        </authorList>
    </citation>
    <scope>NUCLEOTIDE SEQUENCE [LARGE SCALE GENOMIC DNA]</scope>
    <source>
        <strain evidence="2">SpSt-456</strain>
    </source>
</reference>
<dbReference type="EMBL" id="DSTK01000005">
    <property type="protein sequence ID" value="HFK95826.1"/>
    <property type="molecule type" value="Genomic_DNA"/>
</dbReference>
<dbReference type="Gene3D" id="3.20.20.150">
    <property type="entry name" value="Divalent-metal-dependent TIM barrel enzymes"/>
    <property type="match status" value="1"/>
</dbReference>